<sequence>MAENLPKVEQTFILDTFHGILVENLVVRRAYRLSRTDSLSGHMDEGFLFL</sequence>
<dbReference type="EMBL" id="BMJD01000035">
    <property type="protein sequence ID" value="GGB53987.1"/>
    <property type="molecule type" value="Genomic_DNA"/>
</dbReference>
<reference evidence="1" key="2">
    <citation type="submission" date="2020-09" db="EMBL/GenBank/DDBJ databases">
        <authorList>
            <person name="Sun Q."/>
            <person name="Zhou Y."/>
        </authorList>
    </citation>
    <scope>NUCLEOTIDE SEQUENCE</scope>
    <source>
        <strain evidence="1">CGMCC 1.15454</strain>
    </source>
</reference>
<evidence type="ECO:0000313" key="1">
    <source>
        <dbReference type="EMBL" id="GGB53987.1"/>
    </source>
</evidence>
<gene>
    <name evidence="1" type="ORF">GCM10011409_34520</name>
</gene>
<dbReference type="AlphaFoldDB" id="A0A9W5U0M6"/>
<protein>
    <submittedName>
        <fullName evidence="1">Uncharacterized protein</fullName>
    </submittedName>
</protein>
<comment type="caution">
    <text evidence="1">The sequence shown here is derived from an EMBL/GenBank/DDBJ whole genome shotgun (WGS) entry which is preliminary data.</text>
</comment>
<keyword evidence="2" id="KW-1185">Reference proteome</keyword>
<evidence type="ECO:0000313" key="2">
    <source>
        <dbReference type="Proteomes" id="UP000621492"/>
    </source>
</evidence>
<accession>A0A9W5U0M6</accession>
<organism evidence="1 2">
    <name type="scientific">Lentibacillus populi</name>
    <dbReference type="NCBI Taxonomy" id="1827502"/>
    <lineage>
        <taxon>Bacteria</taxon>
        <taxon>Bacillati</taxon>
        <taxon>Bacillota</taxon>
        <taxon>Bacilli</taxon>
        <taxon>Bacillales</taxon>
        <taxon>Bacillaceae</taxon>
        <taxon>Lentibacillus</taxon>
    </lineage>
</organism>
<reference evidence="1" key="1">
    <citation type="journal article" date="2014" name="Int. J. Syst. Evol. Microbiol.">
        <title>Complete genome sequence of Corynebacterium casei LMG S-19264T (=DSM 44701T), isolated from a smear-ripened cheese.</title>
        <authorList>
            <consortium name="US DOE Joint Genome Institute (JGI-PGF)"/>
            <person name="Walter F."/>
            <person name="Albersmeier A."/>
            <person name="Kalinowski J."/>
            <person name="Ruckert C."/>
        </authorList>
    </citation>
    <scope>NUCLEOTIDE SEQUENCE</scope>
    <source>
        <strain evidence="1">CGMCC 1.15454</strain>
    </source>
</reference>
<proteinExistence type="predicted"/>
<dbReference type="Proteomes" id="UP000621492">
    <property type="component" value="Unassembled WGS sequence"/>
</dbReference>
<name>A0A9W5U0M6_9BACI</name>